<evidence type="ECO:0000256" key="7">
    <source>
        <dbReference type="SAM" id="Phobius"/>
    </source>
</evidence>
<evidence type="ECO:0000313" key="9">
    <source>
        <dbReference type="EMBL" id="CDM25605.1"/>
    </source>
</evidence>
<dbReference type="AlphaFoldDB" id="W8X9X9"/>
<dbReference type="EMBL" id="HG916765">
    <property type="protein sequence ID" value="CDM25605.1"/>
    <property type="molecule type" value="Genomic_DNA"/>
</dbReference>
<dbReference type="GO" id="GO:0016020">
    <property type="term" value="C:membrane"/>
    <property type="evidence" value="ECO:0007669"/>
    <property type="project" value="UniProtKB-SubCell"/>
</dbReference>
<keyword evidence="5 7" id="KW-0472">Membrane</keyword>
<dbReference type="eggNOG" id="COG0697">
    <property type="taxonomic scope" value="Bacteria"/>
</dbReference>
<dbReference type="PANTHER" id="PTHR32322:SF2">
    <property type="entry name" value="EAMA DOMAIN-CONTAINING PROTEIN"/>
    <property type="match status" value="1"/>
</dbReference>
<gene>
    <name evidence="9" type="ORF">BN940_15821</name>
</gene>
<evidence type="ECO:0000256" key="5">
    <source>
        <dbReference type="ARBA" id="ARBA00023136"/>
    </source>
</evidence>
<feature type="domain" description="EamA" evidence="8">
    <location>
        <begin position="7"/>
        <end position="136"/>
    </location>
</feature>
<reference evidence="9 10" key="1">
    <citation type="journal article" date="2014" name="BMC Microbiol.">
        <title>The oxygen-independent metabolism of cyclic monoterpenes in Castellaniella defragrans 65Phen.</title>
        <authorList>
            <person name="Petasch J."/>
            <person name="Disch E.M."/>
            <person name="Markert S."/>
            <person name="Becher D."/>
            <person name="Schweder T."/>
            <person name="Huttel B."/>
            <person name="Reinhardt R."/>
            <person name="Harder J."/>
        </authorList>
    </citation>
    <scope>NUCLEOTIDE SEQUENCE [LARGE SCALE GENOMIC DNA]</scope>
    <source>
        <strain evidence="9">65Phen</strain>
    </source>
</reference>
<feature type="transmembrane region" description="Helical" evidence="7">
    <location>
        <begin position="68"/>
        <end position="88"/>
    </location>
</feature>
<accession>W8X9X9</accession>
<dbReference type="SUPFAM" id="SSF103481">
    <property type="entry name" value="Multidrug resistance efflux transporter EmrE"/>
    <property type="match status" value="2"/>
</dbReference>
<comment type="subcellular location">
    <subcellularLocation>
        <location evidence="1">Membrane</location>
        <topology evidence="1">Multi-pass membrane protein</topology>
    </subcellularLocation>
</comment>
<keyword evidence="4 7" id="KW-1133">Transmembrane helix</keyword>
<evidence type="ECO:0000256" key="1">
    <source>
        <dbReference type="ARBA" id="ARBA00004141"/>
    </source>
</evidence>
<evidence type="ECO:0000256" key="4">
    <source>
        <dbReference type="ARBA" id="ARBA00022989"/>
    </source>
</evidence>
<evidence type="ECO:0000256" key="6">
    <source>
        <dbReference type="SAM" id="MobiDB-lite"/>
    </source>
</evidence>
<feature type="transmembrane region" description="Helical" evidence="7">
    <location>
        <begin position="35"/>
        <end position="56"/>
    </location>
</feature>
<dbReference type="RefSeq" id="WP_084330727.1">
    <property type="nucleotide sequence ID" value="NZ_HG916765.1"/>
</dbReference>
<feature type="transmembrane region" description="Helical" evidence="7">
    <location>
        <begin position="210"/>
        <end position="230"/>
    </location>
</feature>
<dbReference type="InterPro" id="IPR000620">
    <property type="entry name" value="EamA_dom"/>
</dbReference>
<dbReference type="PATRIC" id="fig|1437824.5.peg.3125"/>
<evidence type="ECO:0000259" key="8">
    <source>
        <dbReference type="Pfam" id="PF00892"/>
    </source>
</evidence>
<keyword evidence="3 7" id="KW-0812">Transmembrane</keyword>
<feature type="transmembrane region" description="Helical" evidence="7">
    <location>
        <begin position="177"/>
        <end position="198"/>
    </location>
</feature>
<dbReference type="InterPro" id="IPR037185">
    <property type="entry name" value="EmrE-like"/>
</dbReference>
<keyword evidence="10" id="KW-1185">Reference proteome</keyword>
<dbReference type="Pfam" id="PF00892">
    <property type="entry name" value="EamA"/>
    <property type="match status" value="2"/>
</dbReference>
<sequence>MNTTTRGWINGMIGVAIFSGSLPATRLAVLGLDPLFVTAARAALAGLLALAALAFTRSPRPGRADLRTLLLVAFGVVLGFPLFSALALRTITSAHSLVFIGLLPLATAIFGTWLGGERPSRAFWAFAILGAASVAGFALSRDGSGSLGADALMMVAIVTCGYGYAEGGRLSRRLGGWQVICWVLVLSLPLSLPLSVVLRPAVWTGIPASAWGGLAYVAVFSMLVGFIFWYRGLAQGGIAAVGQLQLLQPFMGLMLAAWLLGEPVTPVMLAVTAFVVACVAGAKYTADESGHRAVPADCPVPDESEPLASGEVGRCPNP</sequence>
<proteinExistence type="inferred from homology"/>
<dbReference type="OrthoDB" id="9784288at2"/>
<feature type="transmembrane region" description="Helical" evidence="7">
    <location>
        <begin position="122"/>
        <end position="140"/>
    </location>
</feature>
<dbReference type="HOGENOM" id="CLU_056500_0_1_4"/>
<dbReference type="STRING" id="1437824.BN940_15821"/>
<feature type="transmembrane region" description="Helical" evidence="7">
    <location>
        <begin position="94"/>
        <end position="115"/>
    </location>
</feature>
<feature type="region of interest" description="Disordered" evidence="6">
    <location>
        <begin position="298"/>
        <end position="318"/>
    </location>
</feature>
<evidence type="ECO:0000256" key="2">
    <source>
        <dbReference type="ARBA" id="ARBA00007362"/>
    </source>
</evidence>
<feature type="transmembrane region" description="Helical" evidence="7">
    <location>
        <begin position="267"/>
        <end position="286"/>
    </location>
</feature>
<feature type="transmembrane region" description="Helical" evidence="7">
    <location>
        <begin position="146"/>
        <end position="165"/>
    </location>
</feature>
<evidence type="ECO:0000256" key="3">
    <source>
        <dbReference type="ARBA" id="ARBA00022692"/>
    </source>
</evidence>
<feature type="transmembrane region" description="Helical" evidence="7">
    <location>
        <begin position="7"/>
        <end position="29"/>
    </location>
</feature>
<dbReference type="KEGG" id="cdn:BN940_15821"/>
<protein>
    <submittedName>
        <fullName evidence="9">Permease of the drug/metabolite transporter (DMT) superfamily</fullName>
    </submittedName>
</protein>
<comment type="similarity">
    <text evidence="2">Belongs to the EamA transporter family.</text>
</comment>
<feature type="domain" description="EamA" evidence="8">
    <location>
        <begin position="150"/>
        <end position="279"/>
    </location>
</feature>
<name>W8X9X9_CASD6</name>
<evidence type="ECO:0000313" key="10">
    <source>
        <dbReference type="Proteomes" id="UP000019805"/>
    </source>
</evidence>
<organism evidence="9 10">
    <name type="scientific">Castellaniella defragrans (strain DSM 12143 / CCUG 39792 / 65Phen)</name>
    <name type="common">Alcaligenes defragrans</name>
    <dbReference type="NCBI Taxonomy" id="1437824"/>
    <lineage>
        <taxon>Bacteria</taxon>
        <taxon>Pseudomonadati</taxon>
        <taxon>Pseudomonadota</taxon>
        <taxon>Betaproteobacteria</taxon>
        <taxon>Burkholderiales</taxon>
        <taxon>Alcaligenaceae</taxon>
        <taxon>Castellaniella</taxon>
    </lineage>
</organism>
<dbReference type="Proteomes" id="UP000019805">
    <property type="component" value="Chromosome"/>
</dbReference>
<dbReference type="PANTHER" id="PTHR32322">
    <property type="entry name" value="INNER MEMBRANE TRANSPORTER"/>
    <property type="match status" value="1"/>
</dbReference>
<dbReference type="InterPro" id="IPR050638">
    <property type="entry name" value="AA-Vitamin_Transporters"/>
</dbReference>
<feature type="transmembrane region" description="Helical" evidence="7">
    <location>
        <begin position="237"/>
        <end position="261"/>
    </location>
</feature>